<evidence type="ECO:0000313" key="2">
    <source>
        <dbReference type="Proteomes" id="UP001149400"/>
    </source>
</evidence>
<dbReference type="InterPro" id="IPR009749">
    <property type="entry name" value="DUF1315"/>
</dbReference>
<accession>A0ABT5R1Y5</accession>
<proteinExistence type="predicted"/>
<organism evidence="1 2">
    <name type="scientific">Enterovibrio gelatinilyticus</name>
    <dbReference type="NCBI Taxonomy" id="2899819"/>
    <lineage>
        <taxon>Bacteria</taxon>
        <taxon>Pseudomonadati</taxon>
        <taxon>Pseudomonadota</taxon>
        <taxon>Gammaproteobacteria</taxon>
        <taxon>Vibrionales</taxon>
        <taxon>Vibrionaceae</taxon>
        <taxon>Enterovibrio</taxon>
    </lineage>
</organism>
<comment type="caution">
    <text evidence="1">The sequence shown here is derived from an EMBL/GenBank/DDBJ whole genome shotgun (WGS) entry which is preliminary data.</text>
</comment>
<reference evidence="1" key="1">
    <citation type="submission" date="2021-12" db="EMBL/GenBank/DDBJ databases">
        <title>Enterovibrio ZSDZ35 sp. nov. and Enterovibrio ZSDZ42 sp. nov., isolated from coastal seawater in Qingdao.</title>
        <authorList>
            <person name="Zhang P."/>
        </authorList>
    </citation>
    <scope>NUCLEOTIDE SEQUENCE</scope>
    <source>
        <strain evidence="1">ZSDZ42</strain>
    </source>
</reference>
<name>A0ABT5R1Y5_9GAMM</name>
<keyword evidence="2" id="KW-1185">Reference proteome</keyword>
<dbReference type="RefSeq" id="WP_274165118.1">
    <property type="nucleotide sequence ID" value="NZ_JAJUBC010000015.1"/>
</dbReference>
<dbReference type="Proteomes" id="UP001149400">
    <property type="component" value="Unassembled WGS sequence"/>
</dbReference>
<dbReference type="Pfam" id="PF07023">
    <property type="entry name" value="DUF1315"/>
    <property type="match status" value="1"/>
</dbReference>
<sequence>MDIEQLLSSITPDAYERLSYAVETGKWPEGTSLTQEQRDHAMQVVMLYQSRHNTEPQHMTVAAGGDITLKSKAALKREFSSNQETIVQTNVNND</sequence>
<protein>
    <submittedName>
        <fullName evidence="1">DUF1315 family protein</fullName>
    </submittedName>
</protein>
<gene>
    <name evidence="1" type="ORF">LRP50_14180</name>
</gene>
<evidence type="ECO:0000313" key="1">
    <source>
        <dbReference type="EMBL" id="MDD1794286.1"/>
    </source>
</evidence>
<dbReference type="EMBL" id="JAJUBC010000015">
    <property type="protein sequence ID" value="MDD1794286.1"/>
    <property type="molecule type" value="Genomic_DNA"/>
</dbReference>